<comment type="similarity">
    <text evidence="1">Belongs to the class-II aminoacyl-tRNA synthetase family.</text>
</comment>
<proteinExistence type="inferred from homology"/>
<evidence type="ECO:0000256" key="9">
    <source>
        <dbReference type="ARBA" id="ARBA00022840"/>
    </source>
</evidence>
<dbReference type="FunFam" id="3.30.980.10:FF:000004">
    <property type="entry name" value="Alanine--tRNA ligase, cytoplasmic"/>
    <property type="match status" value="1"/>
</dbReference>
<dbReference type="InterPro" id="IPR050058">
    <property type="entry name" value="Ala-tRNA_ligase"/>
</dbReference>
<sequence>MASRLNLTADVCRERNIKVDEAGFEAAMEEQRRRAREASGFGADYNAMIRVDSASEFKGYDHLELNGKVTALFVDGKAVDAINAGQEAVVVLDQTPFYAESGGQVGDKGELKGANFSFAVEDTQKYGQAIGHIGKLAAGSLKVGDAVQADVDEARRARIRLNHSATHLMHAALRQVLGTHVSQKGSLVNDKVLRFDFSHNEAMKPEEIRAGRRPGERTDSP</sequence>
<evidence type="ECO:0000256" key="1">
    <source>
        <dbReference type="ARBA" id="ARBA00008226"/>
    </source>
</evidence>
<evidence type="ECO:0000259" key="14">
    <source>
        <dbReference type="PROSITE" id="PS50860"/>
    </source>
</evidence>
<reference evidence="15 16" key="1">
    <citation type="submission" date="2018-06" db="EMBL/GenBank/DDBJ databases">
        <authorList>
            <consortium name="Pathogen Informatics"/>
            <person name="Doyle S."/>
        </authorList>
    </citation>
    <scope>NUCLEOTIDE SEQUENCE [LARGE SCALE GENOMIC DNA]</scope>
    <source>
        <strain evidence="15 16">NCTC7928</strain>
    </source>
</reference>
<keyword evidence="8" id="KW-0862">Zinc</keyword>
<dbReference type="GO" id="GO:0004813">
    <property type="term" value="F:alanine-tRNA ligase activity"/>
    <property type="evidence" value="ECO:0007669"/>
    <property type="project" value="UniProtKB-EC"/>
</dbReference>
<dbReference type="FunFam" id="2.40.30.130:FF:000001">
    <property type="entry name" value="Alanine--tRNA ligase"/>
    <property type="match status" value="1"/>
</dbReference>
<evidence type="ECO:0000313" key="16">
    <source>
        <dbReference type="Proteomes" id="UP000254877"/>
    </source>
</evidence>
<evidence type="ECO:0000256" key="2">
    <source>
        <dbReference type="ARBA" id="ARBA00013168"/>
    </source>
</evidence>
<evidence type="ECO:0000256" key="12">
    <source>
        <dbReference type="ARBA" id="ARBA00023146"/>
    </source>
</evidence>
<dbReference type="EC" id="6.1.1.7" evidence="2"/>
<dbReference type="Pfam" id="PF01411">
    <property type="entry name" value="tRNA-synt_2c"/>
    <property type="match status" value="1"/>
</dbReference>
<dbReference type="GO" id="GO:0002161">
    <property type="term" value="F:aminoacyl-tRNA deacylase activity"/>
    <property type="evidence" value="ECO:0007669"/>
    <property type="project" value="TreeGrafter"/>
</dbReference>
<evidence type="ECO:0000256" key="11">
    <source>
        <dbReference type="ARBA" id="ARBA00022917"/>
    </source>
</evidence>
<dbReference type="SUPFAM" id="SSF101353">
    <property type="entry name" value="Putative anticodon-binding domain of alanyl-tRNA synthetase (AlaRS)"/>
    <property type="match status" value="1"/>
</dbReference>
<keyword evidence="9" id="KW-0067">ATP-binding</keyword>
<dbReference type="PROSITE" id="PS50860">
    <property type="entry name" value="AA_TRNA_LIGASE_II_ALA"/>
    <property type="match status" value="1"/>
</dbReference>
<dbReference type="Gene3D" id="3.30.980.10">
    <property type="entry name" value="Threonyl-trna Synthetase, Chain A, domain 2"/>
    <property type="match status" value="1"/>
</dbReference>
<feature type="domain" description="Alanyl-transfer RNA synthetases family profile" evidence="14">
    <location>
        <begin position="1"/>
        <end position="209"/>
    </location>
</feature>
<evidence type="ECO:0000256" key="6">
    <source>
        <dbReference type="ARBA" id="ARBA00022723"/>
    </source>
</evidence>
<dbReference type="EMBL" id="UGAB01000002">
    <property type="protein sequence ID" value="STF40988.1"/>
    <property type="molecule type" value="Genomic_DNA"/>
</dbReference>
<evidence type="ECO:0000313" key="15">
    <source>
        <dbReference type="EMBL" id="STF40988.1"/>
    </source>
</evidence>
<dbReference type="InterPro" id="IPR018164">
    <property type="entry name" value="Ala-tRNA-synth_IIc_N"/>
</dbReference>
<dbReference type="InterPro" id="IPR018163">
    <property type="entry name" value="Thr/Ala-tRNA-synth_IIc_edit"/>
</dbReference>
<dbReference type="GO" id="GO:0005524">
    <property type="term" value="F:ATP binding"/>
    <property type="evidence" value="ECO:0007669"/>
    <property type="project" value="UniProtKB-KW"/>
</dbReference>
<keyword evidence="11" id="KW-0648">Protein biosynthesis</keyword>
<protein>
    <recommendedName>
        <fullName evidence="3">Alanine--tRNA ligase</fullName>
        <ecNumber evidence="2">6.1.1.7</ecNumber>
    </recommendedName>
    <alternativeName>
        <fullName evidence="13">Alanyl-tRNA synthetase</fullName>
    </alternativeName>
</protein>
<keyword evidence="6" id="KW-0479">Metal-binding</keyword>
<keyword evidence="10" id="KW-0694">RNA-binding</keyword>
<organism evidence="15 16">
    <name type="scientific">Escherichia coli</name>
    <dbReference type="NCBI Taxonomy" id="562"/>
    <lineage>
        <taxon>Bacteria</taxon>
        <taxon>Pseudomonadati</taxon>
        <taxon>Pseudomonadota</taxon>
        <taxon>Gammaproteobacteria</taxon>
        <taxon>Enterobacterales</taxon>
        <taxon>Enterobacteriaceae</taxon>
        <taxon>Escherichia</taxon>
    </lineage>
</organism>
<dbReference type="GO" id="GO:0005829">
    <property type="term" value="C:cytosol"/>
    <property type="evidence" value="ECO:0007669"/>
    <property type="project" value="TreeGrafter"/>
</dbReference>
<evidence type="ECO:0000256" key="8">
    <source>
        <dbReference type="ARBA" id="ARBA00022833"/>
    </source>
</evidence>
<dbReference type="GO" id="GO:0006419">
    <property type="term" value="P:alanyl-tRNA aminoacylation"/>
    <property type="evidence" value="ECO:0007669"/>
    <property type="project" value="InterPro"/>
</dbReference>
<dbReference type="InterPro" id="IPR018165">
    <property type="entry name" value="Ala-tRNA-synth_IIc_core"/>
</dbReference>
<accession>A0A376L9K8</accession>
<evidence type="ECO:0000256" key="5">
    <source>
        <dbReference type="ARBA" id="ARBA00022598"/>
    </source>
</evidence>
<keyword evidence="4" id="KW-0820">tRNA-binding</keyword>
<dbReference type="GO" id="GO:0045892">
    <property type="term" value="P:negative regulation of DNA-templated transcription"/>
    <property type="evidence" value="ECO:0007669"/>
    <property type="project" value="TreeGrafter"/>
</dbReference>
<dbReference type="GO" id="GO:0046872">
    <property type="term" value="F:metal ion binding"/>
    <property type="evidence" value="ECO:0007669"/>
    <property type="project" value="UniProtKB-KW"/>
</dbReference>
<dbReference type="PANTHER" id="PTHR11777:SF9">
    <property type="entry name" value="ALANINE--TRNA LIGASE, CYTOPLASMIC"/>
    <property type="match status" value="1"/>
</dbReference>
<dbReference type="InterPro" id="IPR009000">
    <property type="entry name" value="Transl_B-barrel_sf"/>
</dbReference>
<dbReference type="GO" id="GO:0000049">
    <property type="term" value="F:tRNA binding"/>
    <property type="evidence" value="ECO:0007669"/>
    <property type="project" value="UniProtKB-KW"/>
</dbReference>
<dbReference type="SUPFAM" id="SSF50447">
    <property type="entry name" value="Translation proteins"/>
    <property type="match status" value="1"/>
</dbReference>
<dbReference type="InterPro" id="IPR018162">
    <property type="entry name" value="Ala-tRNA-ligase_IIc_anticod-bd"/>
</dbReference>
<evidence type="ECO:0000256" key="7">
    <source>
        <dbReference type="ARBA" id="ARBA00022741"/>
    </source>
</evidence>
<dbReference type="PANTHER" id="PTHR11777">
    <property type="entry name" value="ALANYL-TRNA SYNTHETASE"/>
    <property type="match status" value="1"/>
</dbReference>
<keyword evidence="12 15" id="KW-0030">Aminoacyl-tRNA synthetase</keyword>
<keyword evidence="5 15" id="KW-0436">Ligase</keyword>
<dbReference type="Gene3D" id="2.40.30.130">
    <property type="match status" value="1"/>
</dbReference>
<dbReference type="AlphaFoldDB" id="A0A376L9K8"/>
<dbReference type="SUPFAM" id="SSF55186">
    <property type="entry name" value="ThrRS/AlaRS common domain"/>
    <property type="match status" value="1"/>
</dbReference>
<gene>
    <name evidence="15" type="primary">alaS_2</name>
    <name evidence="15" type="ORF">NCTC7928_01576</name>
</gene>
<name>A0A376L9K8_ECOLX</name>
<dbReference type="Proteomes" id="UP000254877">
    <property type="component" value="Unassembled WGS sequence"/>
</dbReference>
<evidence type="ECO:0000256" key="3">
    <source>
        <dbReference type="ARBA" id="ARBA00017959"/>
    </source>
</evidence>
<evidence type="ECO:0000256" key="4">
    <source>
        <dbReference type="ARBA" id="ARBA00022555"/>
    </source>
</evidence>
<evidence type="ECO:0000256" key="13">
    <source>
        <dbReference type="ARBA" id="ARBA00032577"/>
    </source>
</evidence>
<evidence type="ECO:0000256" key="10">
    <source>
        <dbReference type="ARBA" id="ARBA00022884"/>
    </source>
</evidence>
<keyword evidence="7" id="KW-0547">Nucleotide-binding</keyword>